<sequence length="289" mass="32243">MPKPGLAPFAYHSWREAVRLTAAELGGCCDAIAPFGFEITRDRSFLLKRLTRFYTYLSISRPEDAEASEHQFCCRLLQKEAILPSQVRRVRLVVNSRTHLIRTDGTSGSLYVRGLILPSEQTLLQAYSYYVATSPLAICAGNLKEIALFDVSPSARRLVFQLTVVASYVYPDLVALSIKDHQRLSTLIKLCPDRDQNSGASLFIPPSDTEADVARNLVMPVHRTIKKGLDRNSIKGVVQAVDFHSGEIHKYYSDYNALDAAAHAVERAMNEYPEMLTPDAPRGEILNVT</sequence>
<evidence type="ECO:0000313" key="1">
    <source>
        <dbReference type="EMBL" id="SBW22459.1"/>
    </source>
</evidence>
<evidence type="ECO:0000313" key="2">
    <source>
        <dbReference type="Proteomes" id="UP000199013"/>
    </source>
</evidence>
<dbReference type="AlphaFoldDB" id="A0A1C3NY08"/>
<gene>
    <name evidence="1" type="ORF">FDG2_2670</name>
</gene>
<protein>
    <submittedName>
        <fullName evidence="1">Uncharacterized protein</fullName>
    </submittedName>
</protein>
<reference evidence="2" key="1">
    <citation type="submission" date="2016-02" db="EMBL/GenBank/DDBJ databases">
        <authorList>
            <person name="Wibberg D."/>
        </authorList>
    </citation>
    <scope>NUCLEOTIDE SEQUENCE [LARGE SCALE GENOMIC DNA]</scope>
</reference>
<organism evidence="1 2">
    <name type="scientific">Candidatus Protofrankia californiensis</name>
    <dbReference type="NCBI Taxonomy" id="1839754"/>
    <lineage>
        <taxon>Bacteria</taxon>
        <taxon>Bacillati</taxon>
        <taxon>Actinomycetota</taxon>
        <taxon>Actinomycetes</taxon>
        <taxon>Frankiales</taxon>
        <taxon>Frankiaceae</taxon>
        <taxon>Protofrankia</taxon>
    </lineage>
</organism>
<accession>A0A1C3NY08</accession>
<name>A0A1C3NY08_9ACTN</name>
<dbReference type="EMBL" id="FLUV01001132">
    <property type="protein sequence ID" value="SBW22459.1"/>
    <property type="molecule type" value="Genomic_DNA"/>
</dbReference>
<keyword evidence="2" id="KW-1185">Reference proteome</keyword>
<proteinExistence type="predicted"/>
<dbReference type="Proteomes" id="UP000199013">
    <property type="component" value="Unassembled WGS sequence"/>
</dbReference>